<protein>
    <recommendedName>
        <fullName evidence="1">Bridge-like lipid transfer protein family member 1 C-terminal domain-containing protein</fullName>
    </recommendedName>
</protein>
<name>A0ABD0PUL6_CIRMR</name>
<accession>A0ABD0PUL6</accession>
<dbReference type="PANTHER" id="PTHR31640:SF1">
    <property type="entry name" value="BRIDGE-LIKE LIPID TRANSFER PROTEIN FAMILY MEMBER 1"/>
    <property type="match status" value="1"/>
</dbReference>
<feature type="non-terminal residue" evidence="2">
    <location>
        <position position="1"/>
    </location>
</feature>
<reference evidence="2 3" key="1">
    <citation type="submission" date="2024-05" db="EMBL/GenBank/DDBJ databases">
        <title>Genome sequencing and assembly of Indian major carp, Cirrhinus mrigala (Hamilton, 1822).</title>
        <authorList>
            <person name="Mohindra V."/>
            <person name="Chowdhury L.M."/>
            <person name="Lal K."/>
            <person name="Jena J.K."/>
        </authorList>
    </citation>
    <scope>NUCLEOTIDE SEQUENCE [LARGE SCALE GENOMIC DNA]</scope>
    <source>
        <strain evidence="2">CM1030</strain>
        <tissue evidence="2">Blood</tissue>
    </source>
</reference>
<dbReference type="EMBL" id="JAMKFB020000013">
    <property type="protein sequence ID" value="KAL0177724.1"/>
    <property type="molecule type" value="Genomic_DNA"/>
</dbReference>
<sequence length="121" mass="13596">ITMGSTEARLDYMGSSILMGIFSNADLQLQDEWKVNLCTTEASLSEKSEIFVHGDLQWDIFQVIISRSTTPDLIKIGMKLQEFFTQQFDTSKRALSTWGPVPYMPPKTPVINMDKGAAELC</sequence>
<evidence type="ECO:0000313" key="2">
    <source>
        <dbReference type="EMBL" id="KAL0177724.1"/>
    </source>
</evidence>
<comment type="caution">
    <text evidence="2">The sequence shown here is derived from an EMBL/GenBank/DDBJ whole genome shotgun (WGS) entry which is preliminary data.</text>
</comment>
<dbReference type="AlphaFoldDB" id="A0ABD0PUL6"/>
<keyword evidence="3" id="KW-1185">Reference proteome</keyword>
<feature type="domain" description="Bridge-like lipid transfer protein family member 1 C-terminal" evidence="1">
    <location>
        <begin position="1"/>
        <end position="120"/>
    </location>
</feature>
<dbReference type="Proteomes" id="UP001529510">
    <property type="component" value="Unassembled WGS sequence"/>
</dbReference>
<dbReference type="Pfam" id="PF25040">
    <property type="entry name" value="BLTP1_C"/>
    <property type="match status" value="1"/>
</dbReference>
<gene>
    <name evidence="2" type="ORF">M9458_026618</name>
</gene>
<evidence type="ECO:0000313" key="3">
    <source>
        <dbReference type="Proteomes" id="UP001529510"/>
    </source>
</evidence>
<dbReference type="InterPro" id="IPR033616">
    <property type="entry name" value="BLTP1"/>
</dbReference>
<evidence type="ECO:0000259" key="1">
    <source>
        <dbReference type="Pfam" id="PF25040"/>
    </source>
</evidence>
<dbReference type="InterPro" id="IPR056742">
    <property type="entry name" value="BLTP1_C"/>
</dbReference>
<proteinExistence type="predicted"/>
<organism evidence="2 3">
    <name type="scientific">Cirrhinus mrigala</name>
    <name type="common">Mrigala</name>
    <dbReference type="NCBI Taxonomy" id="683832"/>
    <lineage>
        <taxon>Eukaryota</taxon>
        <taxon>Metazoa</taxon>
        <taxon>Chordata</taxon>
        <taxon>Craniata</taxon>
        <taxon>Vertebrata</taxon>
        <taxon>Euteleostomi</taxon>
        <taxon>Actinopterygii</taxon>
        <taxon>Neopterygii</taxon>
        <taxon>Teleostei</taxon>
        <taxon>Ostariophysi</taxon>
        <taxon>Cypriniformes</taxon>
        <taxon>Cyprinidae</taxon>
        <taxon>Labeoninae</taxon>
        <taxon>Labeonini</taxon>
        <taxon>Cirrhinus</taxon>
    </lineage>
</organism>
<dbReference type="PANTHER" id="PTHR31640">
    <property type="entry name" value="TRANSMEMBRANE PROTEIN KIAA1109"/>
    <property type="match status" value="1"/>
</dbReference>